<evidence type="ECO:0000256" key="2">
    <source>
        <dbReference type="ARBA" id="ARBA00023125"/>
    </source>
</evidence>
<dbReference type="PANTHER" id="PTHR33204:SF37">
    <property type="entry name" value="HTH-TYPE TRANSCRIPTIONAL REGULATOR YODB"/>
    <property type="match status" value="1"/>
</dbReference>
<reference evidence="5 6" key="1">
    <citation type="submission" date="2018-05" db="EMBL/GenBank/DDBJ databases">
        <title>The complete genome of Lysobacter maris HZ9B, a marine bacterium antagonistic against terrestrial plant pathogens.</title>
        <authorList>
            <person name="Zhang X.-Q."/>
        </authorList>
    </citation>
    <scope>NUCLEOTIDE SEQUENCE [LARGE SCALE GENOMIC DNA]</scope>
    <source>
        <strain evidence="5 6">HZ9B</strain>
    </source>
</reference>
<dbReference type="InterPro" id="IPR002577">
    <property type="entry name" value="HTH_HxlR"/>
</dbReference>
<evidence type="ECO:0000313" key="6">
    <source>
        <dbReference type="Proteomes" id="UP000249447"/>
    </source>
</evidence>
<dbReference type="EMBL" id="CP029843">
    <property type="protein sequence ID" value="AWV08242.1"/>
    <property type="molecule type" value="Genomic_DNA"/>
</dbReference>
<dbReference type="InterPro" id="IPR036390">
    <property type="entry name" value="WH_DNA-bd_sf"/>
</dbReference>
<dbReference type="Pfam" id="PF01638">
    <property type="entry name" value="HxlR"/>
    <property type="match status" value="1"/>
</dbReference>
<gene>
    <name evidence="5" type="ORF">C9I47_2565</name>
</gene>
<keyword evidence="1" id="KW-0805">Transcription regulation</keyword>
<name>A0A2U9T9I7_9GAMM</name>
<dbReference type="RefSeq" id="WP_223250147.1">
    <property type="nucleotide sequence ID" value="NZ_CP029843.1"/>
</dbReference>
<dbReference type="Proteomes" id="UP000249447">
    <property type="component" value="Chromosome"/>
</dbReference>
<organism evidence="5 6">
    <name type="scientific">Marilutibacter maris</name>
    <dbReference type="NCBI Taxonomy" id="1605891"/>
    <lineage>
        <taxon>Bacteria</taxon>
        <taxon>Pseudomonadati</taxon>
        <taxon>Pseudomonadota</taxon>
        <taxon>Gammaproteobacteria</taxon>
        <taxon>Lysobacterales</taxon>
        <taxon>Lysobacteraceae</taxon>
        <taxon>Marilutibacter</taxon>
    </lineage>
</organism>
<accession>A0A2U9T9I7</accession>
<feature type="domain" description="HTH hxlR-type" evidence="4">
    <location>
        <begin position="1"/>
        <end position="99"/>
    </location>
</feature>
<dbReference type="GO" id="GO:0003677">
    <property type="term" value="F:DNA binding"/>
    <property type="evidence" value="ECO:0007669"/>
    <property type="project" value="UniProtKB-KW"/>
</dbReference>
<dbReference type="PANTHER" id="PTHR33204">
    <property type="entry name" value="TRANSCRIPTIONAL REGULATOR, MARR FAMILY"/>
    <property type="match status" value="1"/>
</dbReference>
<dbReference type="PROSITE" id="PS51118">
    <property type="entry name" value="HTH_HXLR"/>
    <property type="match status" value="1"/>
</dbReference>
<dbReference type="SUPFAM" id="SSF46785">
    <property type="entry name" value="Winged helix' DNA-binding domain"/>
    <property type="match status" value="1"/>
</dbReference>
<dbReference type="Gene3D" id="1.10.10.10">
    <property type="entry name" value="Winged helix-like DNA-binding domain superfamily/Winged helix DNA-binding domain"/>
    <property type="match status" value="1"/>
</dbReference>
<dbReference type="KEGG" id="lmb:C9I47_2565"/>
<evidence type="ECO:0000256" key="3">
    <source>
        <dbReference type="ARBA" id="ARBA00023163"/>
    </source>
</evidence>
<keyword evidence="6" id="KW-1185">Reference proteome</keyword>
<dbReference type="InterPro" id="IPR036388">
    <property type="entry name" value="WH-like_DNA-bd_sf"/>
</dbReference>
<evidence type="ECO:0000256" key="1">
    <source>
        <dbReference type="ARBA" id="ARBA00023015"/>
    </source>
</evidence>
<evidence type="ECO:0000259" key="4">
    <source>
        <dbReference type="PROSITE" id="PS51118"/>
    </source>
</evidence>
<dbReference type="AlphaFoldDB" id="A0A2U9T9I7"/>
<proteinExistence type="predicted"/>
<protein>
    <submittedName>
        <fullName evidence="5">HxlR family transcriptional regulator</fullName>
    </submittedName>
</protein>
<evidence type="ECO:0000313" key="5">
    <source>
        <dbReference type="EMBL" id="AWV08242.1"/>
    </source>
</evidence>
<keyword evidence="3" id="KW-0804">Transcription</keyword>
<keyword evidence="2" id="KW-0238">DNA-binding</keyword>
<sequence length="102" mass="11350">MLRFVDLVSGKWAIPILYRLIVSGGPIRFSELQRAVAPITQKELTRHLRAFERKGLVERTVHAEVPVRVEYRVTGLGLTLEQPLAALADWADAHSARLGGGH</sequence>